<dbReference type="Proteomes" id="UP001332192">
    <property type="component" value="Chromosome"/>
</dbReference>
<reference evidence="1 2" key="1">
    <citation type="journal article" date="2024" name="Front. Microbiol.">
        <title>Novel thermophilic genera Geochorda gen. nov. and Carboxydochorda gen. nov. from the deep terrestrial subsurface reveal the ecophysiological diversity in the class Limnochordia.</title>
        <authorList>
            <person name="Karnachuk O.V."/>
            <person name="Lukina A.P."/>
            <person name="Avakyan M.R."/>
            <person name="Kadnikov V.V."/>
            <person name="Begmatov S."/>
            <person name="Beletsky A.V."/>
            <person name="Vlasova K.G."/>
            <person name="Novikov A.A."/>
            <person name="Shcherbakova V.A."/>
            <person name="Mardanov A.V."/>
            <person name="Ravin N.V."/>
        </authorList>
    </citation>
    <scope>NUCLEOTIDE SEQUENCE [LARGE SCALE GENOMIC DNA]</scope>
    <source>
        <strain evidence="1 2">L945</strain>
    </source>
</reference>
<dbReference type="EMBL" id="CP141615">
    <property type="protein sequence ID" value="WRP18835.1"/>
    <property type="molecule type" value="Genomic_DNA"/>
</dbReference>
<dbReference type="InterPro" id="IPR052026">
    <property type="entry name" value="ExeA_AAA_ATPase_DNA-bind"/>
</dbReference>
<dbReference type="PANTHER" id="PTHR35894">
    <property type="entry name" value="GENERAL SECRETION PATHWAY PROTEIN A-RELATED"/>
    <property type="match status" value="1"/>
</dbReference>
<dbReference type="RefSeq" id="WP_324718105.1">
    <property type="nucleotide sequence ID" value="NZ_CP141615.1"/>
</dbReference>
<keyword evidence="2" id="KW-1185">Reference proteome</keyword>
<organism evidence="1 2">
    <name type="scientific">Carboxydichorda subterranea</name>
    <dbReference type="NCBI Taxonomy" id="3109565"/>
    <lineage>
        <taxon>Bacteria</taxon>
        <taxon>Bacillati</taxon>
        <taxon>Bacillota</taxon>
        <taxon>Limnochordia</taxon>
        <taxon>Limnochordales</taxon>
        <taxon>Geochordaceae</taxon>
        <taxon>Carboxydichorda</taxon>
    </lineage>
</organism>
<dbReference type="PANTHER" id="PTHR35894:SF1">
    <property type="entry name" value="PHOSPHORIBULOKINASE _ URIDINE KINASE FAMILY"/>
    <property type="match status" value="1"/>
</dbReference>
<evidence type="ECO:0000313" key="2">
    <source>
        <dbReference type="Proteomes" id="UP001332192"/>
    </source>
</evidence>
<accession>A0ABZ1C166</accession>
<dbReference type="SUPFAM" id="SSF52540">
    <property type="entry name" value="P-loop containing nucleoside triphosphate hydrolases"/>
    <property type="match status" value="1"/>
</dbReference>
<dbReference type="InterPro" id="IPR027417">
    <property type="entry name" value="P-loop_NTPase"/>
</dbReference>
<proteinExistence type="predicted"/>
<evidence type="ECO:0000313" key="1">
    <source>
        <dbReference type="EMBL" id="WRP18835.1"/>
    </source>
</evidence>
<name>A0ABZ1C166_9FIRM</name>
<gene>
    <name evidence="1" type="ORF">U7230_07540</name>
</gene>
<protein>
    <submittedName>
        <fullName evidence="1">Uncharacterized protein</fullName>
    </submittedName>
</protein>
<sequence length="121" mass="13104">MRDGTALSAGARTLTECPALRSADALSQRIDLSYHLGGLSPQETAAYIRHHLKLAGADQELFTAKALDPIHRACNGLPRPINQLAHLCLMAVAARQERVVDHELVEAVMATEWQAPQGTGR</sequence>